<accession>A0A7W9APJ9</accession>
<reference evidence="2 3" key="1">
    <citation type="submission" date="2020-08" db="EMBL/GenBank/DDBJ databases">
        <title>Genomic Encyclopedia of Type Strains, Phase IV (KMG-IV): sequencing the most valuable type-strain genomes for metagenomic binning, comparative biology and taxonomic classification.</title>
        <authorList>
            <person name="Goeker M."/>
        </authorList>
    </citation>
    <scope>NUCLEOTIDE SEQUENCE [LARGE SCALE GENOMIC DNA]</scope>
    <source>
        <strain evidence="2 3">DSM 27244</strain>
    </source>
</reference>
<gene>
    <name evidence="2" type="ORF">FHR19_001381</name>
</gene>
<dbReference type="RefSeq" id="WP_184026247.1">
    <property type="nucleotide sequence ID" value="NZ_JACIJJ010000002.1"/>
</dbReference>
<evidence type="ECO:0000313" key="2">
    <source>
        <dbReference type="EMBL" id="MBB5698036.1"/>
    </source>
</evidence>
<dbReference type="Proteomes" id="UP000557739">
    <property type="component" value="Unassembled WGS sequence"/>
</dbReference>
<evidence type="ECO:0000313" key="3">
    <source>
        <dbReference type="Proteomes" id="UP000557739"/>
    </source>
</evidence>
<dbReference type="EMBL" id="JACIJJ010000002">
    <property type="protein sequence ID" value="MBB5698036.1"/>
    <property type="molecule type" value="Genomic_DNA"/>
</dbReference>
<name>A0A7W9APJ9_9SPHN</name>
<keyword evidence="1" id="KW-0732">Signal</keyword>
<keyword evidence="3" id="KW-1185">Reference proteome</keyword>
<feature type="chain" id="PRO_5031282882" evidence="1">
    <location>
        <begin position="22"/>
        <end position="255"/>
    </location>
</feature>
<proteinExistence type="predicted"/>
<evidence type="ECO:0000256" key="1">
    <source>
        <dbReference type="SAM" id="SignalP"/>
    </source>
</evidence>
<organism evidence="2 3">
    <name type="scientific">Sphingomonas yantingensis</name>
    <dbReference type="NCBI Taxonomy" id="1241761"/>
    <lineage>
        <taxon>Bacteria</taxon>
        <taxon>Pseudomonadati</taxon>
        <taxon>Pseudomonadota</taxon>
        <taxon>Alphaproteobacteria</taxon>
        <taxon>Sphingomonadales</taxon>
        <taxon>Sphingomonadaceae</taxon>
        <taxon>Sphingomonas</taxon>
    </lineage>
</organism>
<comment type="caution">
    <text evidence="2">The sequence shown here is derived from an EMBL/GenBank/DDBJ whole genome shotgun (WGS) entry which is preliminary data.</text>
</comment>
<protein>
    <submittedName>
        <fullName evidence="2">Uncharacterized protein</fullName>
    </submittedName>
</protein>
<dbReference type="AlphaFoldDB" id="A0A7W9APJ9"/>
<feature type="signal peptide" evidence="1">
    <location>
        <begin position="1"/>
        <end position="21"/>
    </location>
</feature>
<sequence>MRRSALFALTLTVALAAGARAQDTSTDAITARGRALFAHDRAAWVATDALTDDLPKAQAATVRGWIVEPAGEDRLRVSFLSSTGDDRRVIYTAEVAKGALGQHAPLAAPAALTAPQRAIATAIDAATAEAVRQGWRPCGKAPFNVAAIPTPTGTSVYLTTPQTRTDAWPMGGHFRVDVDTAGRVASSRRFANTCLEIGSPPKQAKAAMLVVTHVLDPTPTEIHVFASLSARMPVAVVTGKDRIWITNGAEIRSMR</sequence>